<feature type="compositionally biased region" description="Low complexity" evidence="4">
    <location>
        <begin position="76"/>
        <end position="88"/>
    </location>
</feature>
<dbReference type="PANTHER" id="PTHR24421">
    <property type="entry name" value="NITRATE/NITRITE SENSOR PROTEIN NARX-RELATED"/>
    <property type="match status" value="1"/>
</dbReference>
<dbReference type="SUPFAM" id="SSF55874">
    <property type="entry name" value="ATPase domain of HSP90 chaperone/DNA topoisomerase II/histidine kinase"/>
    <property type="match status" value="1"/>
</dbReference>
<organism evidence="7 8">
    <name type="scientific">Kitasatospora putterlickiae</name>
    <dbReference type="NCBI Taxonomy" id="221725"/>
    <lineage>
        <taxon>Bacteria</taxon>
        <taxon>Bacillati</taxon>
        <taxon>Actinomycetota</taxon>
        <taxon>Actinomycetes</taxon>
        <taxon>Kitasatosporales</taxon>
        <taxon>Streptomycetaceae</taxon>
        <taxon>Kitasatospora</taxon>
    </lineage>
</organism>
<dbReference type="InterPro" id="IPR011712">
    <property type="entry name" value="Sig_transdc_His_kin_sub3_dim/P"/>
</dbReference>
<name>A0ABP4IQX4_9ACTN</name>
<evidence type="ECO:0000259" key="5">
    <source>
        <dbReference type="Pfam" id="PF02518"/>
    </source>
</evidence>
<evidence type="ECO:0000256" key="1">
    <source>
        <dbReference type="ARBA" id="ARBA00022679"/>
    </source>
</evidence>
<feature type="region of interest" description="Disordered" evidence="4">
    <location>
        <begin position="76"/>
        <end position="95"/>
    </location>
</feature>
<keyword evidence="2" id="KW-0418">Kinase</keyword>
<dbReference type="Proteomes" id="UP001499863">
    <property type="component" value="Unassembled WGS sequence"/>
</dbReference>
<protein>
    <recommendedName>
        <fullName evidence="9">Oxygen sensor histidine kinase NreB</fullName>
    </recommendedName>
</protein>
<dbReference type="Pfam" id="PF02518">
    <property type="entry name" value="HATPase_c"/>
    <property type="match status" value="1"/>
</dbReference>
<dbReference type="EMBL" id="BAAAKJ010000180">
    <property type="protein sequence ID" value="GAA1396658.1"/>
    <property type="molecule type" value="Genomic_DNA"/>
</dbReference>
<keyword evidence="1" id="KW-0808">Transferase</keyword>
<gene>
    <name evidence="7" type="ORF">GCM10009639_33100</name>
</gene>
<dbReference type="Gene3D" id="3.30.565.10">
    <property type="entry name" value="Histidine kinase-like ATPase, C-terminal domain"/>
    <property type="match status" value="1"/>
</dbReference>
<dbReference type="InterPro" id="IPR003594">
    <property type="entry name" value="HATPase_dom"/>
</dbReference>
<feature type="domain" description="Histidine kinase/HSP90-like ATPase" evidence="5">
    <location>
        <begin position="215"/>
        <end position="302"/>
    </location>
</feature>
<reference evidence="8" key="1">
    <citation type="journal article" date="2019" name="Int. J. Syst. Evol. Microbiol.">
        <title>The Global Catalogue of Microorganisms (GCM) 10K type strain sequencing project: providing services to taxonomists for standard genome sequencing and annotation.</title>
        <authorList>
            <consortium name="The Broad Institute Genomics Platform"/>
            <consortium name="The Broad Institute Genome Sequencing Center for Infectious Disease"/>
            <person name="Wu L."/>
            <person name="Ma J."/>
        </authorList>
    </citation>
    <scope>NUCLEOTIDE SEQUENCE [LARGE SCALE GENOMIC DNA]</scope>
    <source>
        <strain evidence="8">JCM 12393</strain>
    </source>
</reference>
<evidence type="ECO:0000256" key="4">
    <source>
        <dbReference type="SAM" id="MobiDB-lite"/>
    </source>
</evidence>
<dbReference type="InterPro" id="IPR050482">
    <property type="entry name" value="Sensor_HK_TwoCompSys"/>
</dbReference>
<evidence type="ECO:0000313" key="8">
    <source>
        <dbReference type="Proteomes" id="UP001499863"/>
    </source>
</evidence>
<feature type="domain" description="Signal transduction histidine kinase subgroup 3 dimerisation and phosphoacceptor" evidence="6">
    <location>
        <begin position="102"/>
        <end position="165"/>
    </location>
</feature>
<dbReference type="Gene3D" id="1.20.5.1930">
    <property type="match status" value="1"/>
</dbReference>
<keyword evidence="3" id="KW-0902">Two-component regulatory system</keyword>
<comment type="caution">
    <text evidence="7">The sequence shown here is derived from an EMBL/GenBank/DDBJ whole genome shotgun (WGS) entry which is preliminary data.</text>
</comment>
<evidence type="ECO:0000313" key="7">
    <source>
        <dbReference type="EMBL" id="GAA1396658.1"/>
    </source>
</evidence>
<evidence type="ECO:0000259" key="6">
    <source>
        <dbReference type="Pfam" id="PF07730"/>
    </source>
</evidence>
<proteinExistence type="predicted"/>
<evidence type="ECO:0008006" key="9">
    <source>
        <dbReference type="Google" id="ProtNLM"/>
    </source>
</evidence>
<dbReference type="InterPro" id="IPR036890">
    <property type="entry name" value="HATPase_C_sf"/>
</dbReference>
<keyword evidence="8" id="KW-1185">Reference proteome</keyword>
<dbReference type="Pfam" id="PF07730">
    <property type="entry name" value="HisKA_3"/>
    <property type="match status" value="1"/>
</dbReference>
<sequence>MHSGSDASDGGISGTMLDQIIKSSGRADRRPTNLAVGGAAALTTRGERNTSDRIGRLVSSLLGLVTGLGAAGLPPAQLRRPAPASAADGGPGCPTTAARLDERRRLRRELHDSLAPRLAALHMRMELAALNLSDDTQQAPALLTQAREDVSAAIADVRQVIRDLDRSEPRTVESAGTLRQFLDRQVRAFEEAGAGRLRFVTELPTVLDDFPADVQTELKRISGEAVANVARHARASVCRISASVGRSGLDLSIEDDGVGFSADAVRGIGLPSMCVRTKELGGVFSVVARAPHGTAVRIRLPHSALVGGTDRLG</sequence>
<accession>A0ABP4IQX4</accession>
<evidence type="ECO:0000256" key="3">
    <source>
        <dbReference type="ARBA" id="ARBA00023012"/>
    </source>
</evidence>
<dbReference type="CDD" id="cd16917">
    <property type="entry name" value="HATPase_UhpB-NarQ-NarX-like"/>
    <property type="match status" value="1"/>
</dbReference>
<evidence type="ECO:0000256" key="2">
    <source>
        <dbReference type="ARBA" id="ARBA00022777"/>
    </source>
</evidence>